<keyword evidence="4" id="KW-0472">Membrane</keyword>
<feature type="signal peptide" evidence="5">
    <location>
        <begin position="1"/>
        <end position="30"/>
    </location>
</feature>
<dbReference type="EMBL" id="AP010803">
    <property type="protein sequence ID" value="BAI95181.1"/>
    <property type="molecule type" value="Genomic_DNA"/>
</dbReference>
<evidence type="ECO:0000313" key="8">
    <source>
        <dbReference type="Proteomes" id="UP000007753"/>
    </source>
</evidence>
<dbReference type="GeneID" id="31785129"/>
<evidence type="ECO:0000313" key="7">
    <source>
        <dbReference type="EMBL" id="BAI95181.1"/>
    </source>
</evidence>
<protein>
    <submittedName>
        <fullName evidence="7">TonB-like protein</fullName>
    </submittedName>
</protein>
<evidence type="ECO:0000256" key="2">
    <source>
        <dbReference type="ARBA" id="ARBA00022692"/>
    </source>
</evidence>
<keyword evidence="5" id="KW-0732">Signal</keyword>
<evidence type="ECO:0000256" key="5">
    <source>
        <dbReference type="SAM" id="SignalP"/>
    </source>
</evidence>
<dbReference type="GO" id="GO:0016020">
    <property type="term" value="C:membrane"/>
    <property type="evidence" value="ECO:0007669"/>
    <property type="project" value="UniProtKB-SubCell"/>
</dbReference>
<dbReference type="AlphaFoldDB" id="D4YXU9"/>
<feature type="chain" id="PRO_5003068287" evidence="5">
    <location>
        <begin position="31"/>
        <end position="208"/>
    </location>
</feature>
<dbReference type="InterPro" id="IPR006260">
    <property type="entry name" value="TonB/TolA_C"/>
</dbReference>
<evidence type="ECO:0000259" key="6">
    <source>
        <dbReference type="Pfam" id="PF03544"/>
    </source>
</evidence>
<dbReference type="KEGG" id="sjp:SJA_C1-03470"/>
<proteinExistence type="predicted"/>
<dbReference type="SUPFAM" id="SSF74653">
    <property type="entry name" value="TolA/TonB C-terminal domain"/>
    <property type="match status" value="1"/>
</dbReference>
<accession>D4YXU9</accession>
<evidence type="ECO:0000256" key="4">
    <source>
        <dbReference type="ARBA" id="ARBA00023136"/>
    </source>
</evidence>
<gene>
    <name evidence="7" type="primary">tonB</name>
    <name evidence="7" type="ordered locus">SJA_C1-03470</name>
</gene>
<keyword evidence="8" id="KW-1185">Reference proteome</keyword>
<dbReference type="STRING" id="452662.SJA_C1-03470"/>
<dbReference type="RefSeq" id="WP_013038964.1">
    <property type="nucleotide sequence ID" value="NC_014006.1"/>
</dbReference>
<organism evidence="7 8">
    <name type="scientific">Sphingobium indicum (strain DSM 16413 / CCM 7287 / MTCC 6362 / UT26 / NBRC 101211 / UT26S)</name>
    <name type="common">Sphingobium japonicum</name>
    <dbReference type="NCBI Taxonomy" id="452662"/>
    <lineage>
        <taxon>Bacteria</taxon>
        <taxon>Pseudomonadati</taxon>
        <taxon>Pseudomonadota</taxon>
        <taxon>Alphaproteobacteria</taxon>
        <taxon>Sphingomonadales</taxon>
        <taxon>Sphingomonadaceae</taxon>
        <taxon>Sphingobium</taxon>
    </lineage>
</organism>
<dbReference type="Pfam" id="PF03544">
    <property type="entry name" value="TonB_C"/>
    <property type="match status" value="1"/>
</dbReference>
<evidence type="ECO:0000256" key="3">
    <source>
        <dbReference type="ARBA" id="ARBA00022989"/>
    </source>
</evidence>
<dbReference type="InterPro" id="IPR037682">
    <property type="entry name" value="TonB_C"/>
</dbReference>
<evidence type="ECO:0000256" key="1">
    <source>
        <dbReference type="ARBA" id="ARBA00004167"/>
    </source>
</evidence>
<feature type="domain" description="TonB C-terminal" evidence="6">
    <location>
        <begin position="50"/>
        <end position="127"/>
    </location>
</feature>
<dbReference type="GO" id="GO:0055085">
    <property type="term" value="P:transmembrane transport"/>
    <property type="evidence" value="ECO:0007669"/>
    <property type="project" value="InterPro"/>
</dbReference>
<dbReference type="eggNOG" id="COG0810">
    <property type="taxonomic scope" value="Bacteria"/>
</dbReference>
<sequence length="208" mass="22740">MLLHDRRMKNARISLSVLSLISVAAVPAPAEPKHRATPLTSPGTWFTDADYPMDAARAEIEGTTVFRLEINSAGVPQRCIITTSSGSASLDNATCDKLMVRARFTIPKDARGRSVSDIYNGRITWRLPDTNAPARLPSIPHMMKVTFYVNPDGTTSDCIATLNDVEPGPPEICATQVLNRHFPVQNDASGKPVRQKLRMVMGIEKVAD</sequence>
<dbReference type="Gene3D" id="3.30.1150.10">
    <property type="match status" value="1"/>
</dbReference>
<keyword evidence="2" id="KW-0812">Transmembrane</keyword>
<dbReference type="HOGENOM" id="CLU_114551_0_0_5"/>
<reference evidence="7 8" key="1">
    <citation type="journal article" date="2010" name="J. Bacteriol.">
        <title>Complete genome sequence of the representative gamma-hexachlorocyclohexane-degrading bacterium Sphingobium japonicum UT26.</title>
        <authorList>
            <person name="Nagata Y."/>
            <person name="Ohtsubo Y."/>
            <person name="Endo R."/>
            <person name="Ichikawa N."/>
            <person name="Ankai A."/>
            <person name="Oguchi A."/>
            <person name="Fukui S."/>
            <person name="Fujita N."/>
            <person name="Tsuda M."/>
        </authorList>
    </citation>
    <scope>NUCLEOTIDE SEQUENCE [LARGE SCALE GENOMIC DNA]</scope>
    <source>
        <strain evidence="8">DSM 16413 / CCM 7287 / MTCC 6362 / UT26 / NBRC 101211 / UT26S</strain>
    </source>
</reference>
<dbReference type="NCBIfam" id="TIGR01352">
    <property type="entry name" value="tonB_Cterm"/>
    <property type="match status" value="1"/>
</dbReference>
<comment type="subcellular location">
    <subcellularLocation>
        <location evidence="1">Membrane</location>
        <topology evidence="1">Single-pass membrane protein</topology>
    </subcellularLocation>
</comment>
<keyword evidence="3" id="KW-1133">Transmembrane helix</keyword>
<dbReference type="Proteomes" id="UP000007753">
    <property type="component" value="Chromosome 1"/>
</dbReference>
<name>D4YXU9_SPHIU</name>